<proteinExistence type="predicted"/>
<protein>
    <submittedName>
        <fullName evidence="1">Uncharacterized protein</fullName>
    </submittedName>
</protein>
<gene>
    <name evidence="1" type="ORF">g.36398</name>
</gene>
<name>A0A1B6DWY7_9HEMI</name>
<sequence length="264" mass="30058">MICVLSMRRHPSLGTQSQFMCRRQNLSCIKKKLEEEATEQKNTEFTYPSDTENVEWSVELNEYPFDNQVSQIITEHRKKTVLYESHPLKIATPKFECLETNSLQNKNSDIGCNLVKELTKHFENTNKVKIFLKQNSNKDVYTGKDGLQEKIEAKGKQVVDKPDGDIALNMSYGNVKEAINGRNRISEVSGLPDPPDIGFKLDLFTDEMNEGFVQDNNSLISETDSEESISTSRQCFVQNLMTEEESSNNDIRVSSTSNTYVTCN</sequence>
<reference evidence="1" key="1">
    <citation type="submission" date="2015-12" db="EMBL/GenBank/DDBJ databases">
        <title>De novo transcriptome assembly of four potential Pierce s Disease insect vectors from Arizona vineyards.</title>
        <authorList>
            <person name="Tassone E.E."/>
        </authorList>
    </citation>
    <scope>NUCLEOTIDE SEQUENCE</scope>
</reference>
<accession>A0A1B6DWY7</accession>
<evidence type="ECO:0000313" key="1">
    <source>
        <dbReference type="EMBL" id="JAS30192.1"/>
    </source>
</evidence>
<dbReference type="AlphaFoldDB" id="A0A1B6DWY7"/>
<feature type="non-terminal residue" evidence="1">
    <location>
        <position position="264"/>
    </location>
</feature>
<organism evidence="1">
    <name type="scientific">Clastoptera arizonana</name>
    <name type="common">Arizona spittle bug</name>
    <dbReference type="NCBI Taxonomy" id="38151"/>
    <lineage>
        <taxon>Eukaryota</taxon>
        <taxon>Metazoa</taxon>
        <taxon>Ecdysozoa</taxon>
        <taxon>Arthropoda</taxon>
        <taxon>Hexapoda</taxon>
        <taxon>Insecta</taxon>
        <taxon>Pterygota</taxon>
        <taxon>Neoptera</taxon>
        <taxon>Paraneoptera</taxon>
        <taxon>Hemiptera</taxon>
        <taxon>Auchenorrhyncha</taxon>
        <taxon>Cercopoidea</taxon>
        <taxon>Clastopteridae</taxon>
        <taxon>Clastoptera</taxon>
    </lineage>
</organism>
<dbReference type="EMBL" id="GEDC01007106">
    <property type="protein sequence ID" value="JAS30192.1"/>
    <property type="molecule type" value="Transcribed_RNA"/>
</dbReference>